<gene>
    <name evidence="2" type="ORF">Bathy01g01150</name>
</gene>
<reference evidence="2 3" key="1">
    <citation type="submission" date="2011-10" db="EMBL/GenBank/DDBJ databases">
        <authorList>
            <person name="Genoscope - CEA"/>
        </authorList>
    </citation>
    <scope>NUCLEOTIDE SEQUENCE [LARGE SCALE GENOMIC DNA]</scope>
    <source>
        <strain evidence="2 3">RCC 1105</strain>
    </source>
</reference>
<dbReference type="EMBL" id="FO082278">
    <property type="protein sequence ID" value="CCO14690.1"/>
    <property type="molecule type" value="Genomic_DNA"/>
</dbReference>
<keyword evidence="3" id="KW-1185">Reference proteome</keyword>
<protein>
    <submittedName>
        <fullName evidence="2">Uncharacterized protein</fullName>
    </submittedName>
</protein>
<dbReference type="RefSeq" id="XP_007515811.1">
    <property type="nucleotide sequence ID" value="XM_007515749.1"/>
</dbReference>
<dbReference type="KEGG" id="bpg:Bathy01g01150"/>
<feature type="compositionally biased region" description="Acidic residues" evidence="1">
    <location>
        <begin position="1"/>
        <end position="30"/>
    </location>
</feature>
<accession>K8EQJ4</accession>
<dbReference type="GeneID" id="19017851"/>
<feature type="region of interest" description="Disordered" evidence="1">
    <location>
        <begin position="1"/>
        <end position="41"/>
    </location>
</feature>
<evidence type="ECO:0000313" key="3">
    <source>
        <dbReference type="Proteomes" id="UP000198341"/>
    </source>
</evidence>
<dbReference type="Proteomes" id="UP000198341">
    <property type="component" value="Chromosome 1"/>
</dbReference>
<name>K8EQJ4_9CHLO</name>
<organism evidence="2 3">
    <name type="scientific">Bathycoccus prasinos</name>
    <dbReference type="NCBI Taxonomy" id="41875"/>
    <lineage>
        <taxon>Eukaryota</taxon>
        <taxon>Viridiplantae</taxon>
        <taxon>Chlorophyta</taxon>
        <taxon>Mamiellophyceae</taxon>
        <taxon>Mamiellales</taxon>
        <taxon>Bathycoccaceae</taxon>
        <taxon>Bathycoccus</taxon>
    </lineage>
</organism>
<proteinExistence type="predicted"/>
<dbReference type="AlphaFoldDB" id="K8EQJ4"/>
<evidence type="ECO:0000313" key="2">
    <source>
        <dbReference type="EMBL" id="CCO14690.1"/>
    </source>
</evidence>
<sequence length="362" mass="42407">MEEANADEEEEDQGGGGENEEEEEEEEESIVSETKTEEEVVIKKDPPFWHLSFCSDAEIRNLQHRDETNNGDFEKEKDEMIGNEPLFQTLADLMVMALSLQEVVRQLEFFEGENMSECTTQPRITLADVLEICDEAVQVGYRQAKAHALRRTNYEANKQPDMYPIYKQIWHKPDFNDPFHVVIVDTKRIKGKDVFKVLTERTKTQRHCRERNKVCKKVFYWRGGVPQFVKREELKTFEAKQNARSKLDPTGETPPVESVFEDETTLARALTRIENDPRVSVPVSREESKAELMRSMYLEEHERWWNDMLSHALTRFDVYVTQAKYNDLLQLKYKKTKDGRDILIVPKKKGFFSRSCDMCVVM</sequence>
<evidence type="ECO:0000256" key="1">
    <source>
        <dbReference type="SAM" id="MobiDB-lite"/>
    </source>
</evidence>